<dbReference type="Proteomes" id="UP000464796">
    <property type="component" value="Chromosome"/>
</dbReference>
<protein>
    <recommendedName>
        <fullName evidence="5">Lipoprotein</fullName>
    </recommendedName>
</protein>
<accession>A0A1Y5YQW2</accession>
<evidence type="ECO:0008006" key="5">
    <source>
        <dbReference type="Google" id="ProtNLM"/>
    </source>
</evidence>
<gene>
    <name evidence="2" type="ORF">BACERE00191_00130</name>
    <name evidence="1" type="ORF">FPL01_20605</name>
</gene>
<reference evidence="3" key="2">
    <citation type="submission" date="2017-04" db="EMBL/GenBank/DDBJ databases">
        <authorList>
            <person name="Criscuolo A."/>
        </authorList>
    </citation>
    <scope>NUCLEOTIDE SEQUENCE [LARGE SCALE GENOMIC DNA]</scope>
</reference>
<keyword evidence="4" id="KW-1185">Reference proteome</keyword>
<dbReference type="EMBL" id="CP041979">
    <property type="protein sequence ID" value="QHH90863.1"/>
    <property type="molecule type" value="Genomic_DNA"/>
</dbReference>
<proteinExistence type="predicted"/>
<evidence type="ECO:0000313" key="3">
    <source>
        <dbReference type="Proteomes" id="UP000194499"/>
    </source>
</evidence>
<reference evidence="1 4" key="3">
    <citation type="submission" date="2019-07" db="EMBL/GenBank/DDBJ databases">
        <authorList>
            <person name="Yu W.S."/>
            <person name="Cheong H.-M."/>
            <person name="Choi Y."/>
            <person name="Hwang K.J."/>
            <person name="Jung K."/>
            <person name="Lee S."/>
            <person name="Choi C."/>
        </authorList>
    </citation>
    <scope>NUCLEOTIDE SEQUENCE [LARGE SCALE GENOMIC DNA]</scope>
    <source>
        <strain evidence="1 4">NCCP 15909</strain>
    </source>
</reference>
<reference evidence="2" key="1">
    <citation type="submission" date="2017-04" db="EMBL/GenBank/DDBJ databases">
        <authorList>
            <person name="Afonso C.L."/>
            <person name="Miller P.J."/>
            <person name="Scott M.A."/>
            <person name="Spackman E."/>
            <person name="Goraichik I."/>
            <person name="Dimitrov K.M."/>
            <person name="Suarez D.L."/>
            <person name="Swayne D.E."/>
        </authorList>
    </citation>
    <scope>NUCLEOTIDE SEQUENCE [LARGE SCALE GENOMIC DNA]</scope>
    <source>
        <strain evidence="2">16-00191</strain>
    </source>
</reference>
<accession>A0A3P1B7V0</accession>
<sequence>MKKIMIASSLLLTIGLGVGCSSDKVSKTDGPKTASVKKEKELAAKDVFNKAYENLKNEEYVTLMQNMDIKADGQELSIVKAKIQIEPKTKSSRAEMNVSGTDIIIYGVKDHIVGQVKNPNTGEVISIPEEKLNISGMNAAKSVKENVEIPPEIVQKMKIEKSGDKYKLKLRLKGKDAESILGSIGETQKKALEAQNAKVEEIDAEYMITKDFKYESLRLDIVVSRNSKEKAHFMTDIKYTSYEKFDPIQLPATN</sequence>
<organism evidence="2 3">
    <name type="scientific">Bacillus pacificus</name>
    <dbReference type="NCBI Taxonomy" id="2026187"/>
    <lineage>
        <taxon>Bacteria</taxon>
        <taxon>Bacillati</taxon>
        <taxon>Bacillota</taxon>
        <taxon>Bacilli</taxon>
        <taxon>Bacillales</taxon>
        <taxon>Bacillaceae</taxon>
        <taxon>Bacillus</taxon>
        <taxon>Bacillus cereus group</taxon>
    </lineage>
</organism>
<dbReference type="PROSITE" id="PS51257">
    <property type="entry name" value="PROKAR_LIPOPROTEIN"/>
    <property type="match status" value="1"/>
</dbReference>
<dbReference type="Proteomes" id="UP000194499">
    <property type="component" value="Unassembled WGS sequence"/>
</dbReference>
<evidence type="ECO:0000313" key="2">
    <source>
        <dbReference type="EMBL" id="SMD62910.1"/>
    </source>
</evidence>
<dbReference type="RefSeq" id="WP_014893374.1">
    <property type="nucleotide sequence ID" value="NZ_CP093424.1"/>
</dbReference>
<dbReference type="AlphaFoldDB" id="A0A1Y5YQW2"/>
<evidence type="ECO:0000313" key="4">
    <source>
        <dbReference type="Proteomes" id="UP000464796"/>
    </source>
</evidence>
<dbReference type="EMBL" id="FWZB01000015">
    <property type="protein sequence ID" value="SMD62910.1"/>
    <property type="molecule type" value="Genomic_DNA"/>
</dbReference>
<dbReference type="Pfam" id="PF20316">
    <property type="entry name" value="DUF6612"/>
    <property type="match status" value="1"/>
</dbReference>
<evidence type="ECO:0000313" key="1">
    <source>
        <dbReference type="EMBL" id="QHH90863.1"/>
    </source>
</evidence>
<name>A0A1Y5YQW2_9BACI</name>
<dbReference type="InterPro" id="IPR046720">
    <property type="entry name" value="DUF6612"/>
</dbReference>